<dbReference type="AlphaFoldDB" id="A0A1H4QFS2"/>
<dbReference type="EMBL" id="FNTH01000001">
    <property type="protein sequence ID" value="SEC18427.1"/>
    <property type="molecule type" value="Genomic_DNA"/>
</dbReference>
<evidence type="ECO:0000313" key="1">
    <source>
        <dbReference type="EMBL" id="SEC18427.1"/>
    </source>
</evidence>
<dbReference type="Proteomes" id="UP000198992">
    <property type="component" value="Unassembled WGS sequence"/>
</dbReference>
<name>A0A1H4QFS2_9BRAD</name>
<organism evidence="1 2">
    <name type="scientific">Bradyrhizobium erythrophlei</name>
    <dbReference type="NCBI Taxonomy" id="1437360"/>
    <lineage>
        <taxon>Bacteria</taxon>
        <taxon>Pseudomonadati</taxon>
        <taxon>Pseudomonadota</taxon>
        <taxon>Alphaproteobacteria</taxon>
        <taxon>Hyphomicrobiales</taxon>
        <taxon>Nitrobacteraceae</taxon>
        <taxon>Bradyrhizobium</taxon>
    </lineage>
</organism>
<gene>
    <name evidence="1" type="ORF">SAMN05444164_1232</name>
</gene>
<sequence length="103" mass="12513">MTVDIRLPKQVIDRLERRWRSRFDRERQLNSELFDRRLEQLRAHRNNIQRYRRLLQTQLSDLEREFIERRLSEEVAAMQDVAADIPPLPAASFDRPACEEIRP</sequence>
<dbReference type="RefSeq" id="WP_244549473.1">
    <property type="nucleotide sequence ID" value="NZ_FNTH01000001.1"/>
</dbReference>
<evidence type="ECO:0000313" key="2">
    <source>
        <dbReference type="Proteomes" id="UP000198992"/>
    </source>
</evidence>
<protein>
    <submittedName>
        <fullName evidence="1">Uncharacterized protein</fullName>
    </submittedName>
</protein>
<accession>A0A1H4QFS2</accession>
<proteinExistence type="predicted"/>
<reference evidence="1 2" key="1">
    <citation type="submission" date="2016-10" db="EMBL/GenBank/DDBJ databases">
        <authorList>
            <person name="de Groot N.N."/>
        </authorList>
    </citation>
    <scope>NUCLEOTIDE SEQUENCE [LARGE SCALE GENOMIC DNA]</scope>
    <source>
        <strain evidence="1 2">MT12</strain>
    </source>
</reference>